<dbReference type="Pfam" id="PF01936">
    <property type="entry name" value="NYN"/>
    <property type="match status" value="1"/>
</dbReference>
<feature type="compositionally biased region" description="Basic and acidic residues" evidence="1">
    <location>
        <begin position="843"/>
        <end position="861"/>
    </location>
</feature>
<dbReference type="CDD" id="cd08824">
    <property type="entry name" value="LOTUS"/>
    <property type="match status" value="1"/>
</dbReference>
<dbReference type="InterPro" id="IPR025605">
    <property type="entry name" value="OST-HTH/LOTUS_dom"/>
</dbReference>
<accession>A0AAP0JI26</accession>
<dbReference type="Gene3D" id="3.30.420.610">
    <property type="entry name" value="LOTUS domain-like"/>
    <property type="match status" value="2"/>
</dbReference>
<dbReference type="InterPro" id="IPR025677">
    <property type="entry name" value="OST-HTH-assoc_dom"/>
</dbReference>
<dbReference type="CDD" id="cd10910">
    <property type="entry name" value="PIN_limkain_b1_N_like"/>
    <property type="match status" value="1"/>
</dbReference>
<dbReference type="GO" id="GO:0005777">
    <property type="term" value="C:peroxisome"/>
    <property type="evidence" value="ECO:0007669"/>
    <property type="project" value="InterPro"/>
</dbReference>
<feature type="domain" description="HTH OST-type" evidence="2">
    <location>
        <begin position="682"/>
        <end position="757"/>
    </location>
</feature>
<dbReference type="PANTHER" id="PTHR14379">
    <property type="entry name" value="LIMKAIN B LKAP"/>
    <property type="match status" value="1"/>
</dbReference>
<feature type="region of interest" description="Disordered" evidence="1">
    <location>
        <begin position="834"/>
        <end position="861"/>
    </location>
</feature>
<dbReference type="Proteomes" id="UP001420932">
    <property type="component" value="Unassembled WGS sequence"/>
</dbReference>
<organism evidence="3 4">
    <name type="scientific">Stephania yunnanensis</name>
    <dbReference type="NCBI Taxonomy" id="152371"/>
    <lineage>
        <taxon>Eukaryota</taxon>
        <taxon>Viridiplantae</taxon>
        <taxon>Streptophyta</taxon>
        <taxon>Embryophyta</taxon>
        <taxon>Tracheophyta</taxon>
        <taxon>Spermatophyta</taxon>
        <taxon>Magnoliopsida</taxon>
        <taxon>Ranunculales</taxon>
        <taxon>Menispermaceae</taxon>
        <taxon>Menispermoideae</taxon>
        <taxon>Cissampelideae</taxon>
        <taxon>Stephania</taxon>
    </lineage>
</organism>
<name>A0AAP0JI26_9MAGN</name>
<feature type="region of interest" description="Disordered" evidence="1">
    <location>
        <begin position="644"/>
        <end position="680"/>
    </location>
</feature>
<dbReference type="EMBL" id="JBBNAF010000006">
    <property type="protein sequence ID" value="KAK9134451.1"/>
    <property type="molecule type" value="Genomic_DNA"/>
</dbReference>
<dbReference type="InterPro" id="IPR024768">
    <property type="entry name" value="Marf1"/>
</dbReference>
<feature type="compositionally biased region" description="Polar residues" evidence="1">
    <location>
        <begin position="419"/>
        <end position="454"/>
    </location>
</feature>
<evidence type="ECO:0000313" key="4">
    <source>
        <dbReference type="Proteomes" id="UP001420932"/>
    </source>
</evidence>
<evidence type="ECO:0000259" key="2">
    <source>
        <dbReference type="PROSITE" id="PS51644"/>
    </source>
</evidence>
<dbReference type="Pfam" id="PF14418">
    <property type="entry name" value="OHA"/>
    <property type="match status" value="1"/>
</dbReference>
<feature type="compositionally biased region" description="Low complexity" evidence="1">
    <location>
        <begin position="52"/>
        <end position="68"/>
    </location>
</feature>
<dbReference type="PANTHER" id="PTHR14379:SF6">
    <property type="entry name" value="EMB|CAB71880.1"/>
    <property type="match status" value="1"/>
</dbReference>
<feature type="compositionally biased region" description="Low complexity" evidence="1">
    <location>
        <begin position="465"/>
        <end position="477"/>
    </location>
</feature>
<dbReference type="PROSITE" id="PS51644">
    <property type="entry name" value="HTH_OST"/>
    <property type="match status" value="2"/>
</dbReference>
<keyword evidence="4" id="KW-1185">Reference proteome</keyword>
<feature type="compositionally biased region" description="Polar residues" evidence="1">
    <location>
        <begin position="660"/>
        <end position="669"/>
    </location>
</feature>
<feature type="region of interest" description="Disordered" evidence="1">
    <location>
        <begin position="45"/>
        <end position="71"/>
    </location>
</feature>
<reference evidence="3 4" key="1">
    <citation type="submission" date="2024-01" db="EMBL/GenBank/DDBJ databases">
        <title>Genome assemblies of Stephania.</title>
        <authorList>
            <person name="Yang L."/>
        </authorList>
    </citation>
    <scope>NUCLEOTIDE SEQUENCE [LARGE SCALE GENOMIC DNA]</scope>
    <source>
        <strain evidence="3">YNDBR</strain>
        <tissue evidence="3">Leaf</tissue>
    </source>
</reference>
<feature type="region of interest" description="Disordered" evidence="1">
    <location>
        <begin position="874"/>
        <end position="903"/>
    </location>
</feature>
<proteinExistence type="predicted"/>
<dbReference type="AlphaFoldDB" id="A0AAP0JI26"/>
<sequence length="956" mass="105241">MQSLTRRSILLCSSTNSCSTSHSYHQFIDFCSVLFNLSTTDESPQRQRFQPSVSFNSSNSSRSYSSSSWRHHHDEDSRSVKVSVWWDFENCAVPSGVNVFRVAQRITSALRANGINGPVTITAFGDVFQLSRANQEALSASGICLNHIPRGGKNSADRSLLVDLVSWVSLNPPPAHLFLISGDRDFANILHRLRMNNYNILLASSKSAPGVLCSAASIMWHWNSLLKGEELNGKYFNQPPDGPRGSWYGYYKGPLEDPFAVMWPSDDSQVEESLEPGMESKPRPIPKALVNRISQIVNSYPKGINIIELRSELLRANMCMDKDFFGYKKFSHLLLALANVLKLSVSEGQILVHAIQTKPAEPVEVDLRLLSDSEKSEVNASSSQVTELGSKSNATGANVSRNPILPKPLQAKEKPLFATSKQNGSSASSKNDNNNTAGSASDGSCDKQQSNLSVESKDQHHNAISSSSFSPSPVNSSLADKIASGSEKEDMDTKPRVGFFGRIKLWFGSWRTDKGRDTPVGKCDKEVSTEDVQTVNQMFSKSAFWDEIESFLRTHKGSGLISQSKTREQLAQEIRKEGLAILGTSSFGDLLQLVDLLISEKKWVVETPSQTFPFKLNFPITQSPTPSDPHNSNALSSMFSRTLLDQRPPDQKGGNGEQKLIQNGTSSIASDRKLSGRSKTKMLADSKKLVSETIKLHPEGFNMGAFKRLFLERYGYALDHHMLGFQKLAALLQTFPGVKIEGASIFAAGNAPPTPRWENDLPYCQEDNSLGKASSDGELSDSARKDNDSDSVWEELGPVSKKNARTSIFASVSNEKAKGKPQFSLSCDSYLLDSDSSDSDGESPIRDISEEQDKRLRKDEDSSLVQILDSWYRSKDEKGSEVQPNKAADGLGGSLRDDDSPKTNLNSAALVSVGELKAKPRKVYSFVSDEVDEKDKLIDSILGSLRRSSDEPKLQN</sequence>
<dbReference type="GO" id="GO:0010468">
    <property type="term" value="P:regulation of gene expression"/>
    <property type="evidence" value="ECO:0007669"/>
    <property type="project" value="InterPro"/>
</dbReference>
<feature type="region of interest" description="Disordered" evidence="1">
    <location>
        <begin position="756"/>
        <end position="798"/>
    </location>
</feature>
<gene>
    <name evidence="3" type="ORF">Syun_013781</name>
</gene>
<dbReference type="Pfam" id="PF12872">
    <property type="entry name" value="OST-HTH"/>
    <property type="match status" value="2"/>
</dbReference>
<evidence type="ECO:0000313" key="3">
    <source>
        <dbReference type="EMBL" id="KAK9134451.1"/>
    </source>
</evidence>
<protein>
    <recommendedName>
        <fullName evidence="2">HTH OST-type domain-containing protein</fullName>
    </recommendedName>
</protein>
<dbReference type="InterPro" id="IPR041966">
    <property type="entry name" value="LOTUS-like"/>
</dbReference>
<evidence type="ECO:0000256" key="1">
    <source>
        <dbReference type="SAM" id="MobiDB-lite"/>
    </source>
</evidence>
<dbReference type="GO" id="GO:0004540">
    <property type="term" value="F:RNA nuclease activity"/>
    <property type="evidence" value="ECO:0007669"/>
    <property type="project" value="InterPro"/>
</dbReference>
<feature type="domain" description="HTH OST-type" evidence="2">
    <location>
        <begin position="285"/>
        <end position="357"/>
    </location>
</feature>
<dbReference type="Gene3D" id="3.40.50.1010">
    <property type="entry name" value="5'-nuclease"/>
    <property type="match status" value="1"/>
</dbReference>
<dbReference type="InterPro" id="IPR021139">
    <property type="entry name" value="NYN"/>
</dbReference>
<comment type="caution">
    <text evidence="3">The sequence shown here is derived from an EMBL/GenBank/DDBJ whole genome shotgun (WGS) entry which is preliminary data.</text>
</comment>
<feature type="compositionally biased region" description="Polar residues" evidence="1">
    <location>
        <begin position="378"/>
        <end position="401"/>
    </location>
</feature>
<feature type="region of interest" description="Disordered" evidence="1">
    <location>
        <begin position="376"/>
        <end position="493"/>
    </location>
</feature>